<dbReference type="AlphaFoldDB" id="A0A523UU99"/>
<sequence>MRKKKPDIYERQKQQYWEAYDHAPLLKEKFPQLASLVIEMTFQEPDWGSNPSPRQENYGPGSKAFFEMTCPYVECISGGFNLSSAVSKLVASGEIESSGFLTCHGWQDRERVNKHRCLLKMEYKIIGNYAKNV</sequence>
<organism evidence="1 2">
    <name type="scientific">candidate division TA06 bacterium</name>
    <dbReference type="NCBI Taxonomy" id="2250710"/>
    <lineage>
        <taxon>Bacteria</taxon>
        <taxon>Bacteria division TA06</taxon>
    </lineage>
</organism>
<proteinExistence type="predicted"/>
<reference evidence="1 2" key="1">
    <citation type="submission" date="2019-03" db="EMBL/GenBank/DDBJ databases">
        <title>Metabolic potential of uncultured bacteria and archaea associated with petroleum seepage in deep-sea sediments.</title>
        <authorList>
            <person name="Dong X."/>
            <person name="Hubert C."/>
        </authorList>
    </citation>
    <scope>NUCLEOTIDE SEQUENCE [LARGE SCALE GENOMIC DNA]</scope>
    <source>
        <strain evidence="1">E44_bin18</strain>
    </source>
</reference>
<dbReference type="EMBL" id="SOJN01000066">
    <property type="protein sequence ID" value="TET46102.1"/>
    <property type="molecule type" value="Genomic_DNA"/>
</dbReference>
<evidence type="ECO:0000313" key="2">
    <source>
        <dbReference type="Proteomes" id="UP000315525"/>
    </source>
</evidence>
<gene>
    <name evidence="1" type="ORF">E3J62_05305</name>
</gene>
<evidence type="ECO:0000313" key="1">
    <source>
        <dbReference type="EMBL" id="TET46102.1"/>
    </source>
</evidence>
<protein>
    <submittedName>
        <fullName evidence="1">Uncharacterized protein</fullName>
    </submittedName>
</protein>
<comment type="caution">
    <text evidence="1">The sequence shown here is derived from an EMBL/GenBank/DDBJ whole genome shotgun (WGS) entry which is preliminary data.</text>
</comment>
<accession>A0A523UU99</accession>
<dbReference type="Proteomes" id="UP000315525">
    <property type="component" value="Unassembled WGS sequence"/>
</dbReference>
<name>A0A523UU99_UNCT6</name>